<evidence type="ECO:0000313" key="1">
    <source>
        <dbReference type="EMBL" id="WHY86800.1"/>
    </source>
</evidence>
<proteinExistence type="predicted"/>
<gene>
    <name evidence="1" type="ORF">QNH39_02680</name>
</gene>
<dbReference type="RefSeq" id="WP_066095651.1">
    <property type="nucleotide sequence ID" value="NZ_CP126114.1"/>
</dbReference>
<dbReference type="Proteomes" id="UP001178288">
    <property type="component" value="Chromosome"/>
</dbReference>
<organism evidence="1 2">
    <name type="scientific">Neobacillus novalis</name>
    <dbReference type="NCBI Taxonomy" id="220687"/>
    <lineage>
        <taxon>Bacteria</taxon>
        <taxon>Bacillati</taxon>
        <taxon>Bacillota</taxon>
        <taxon>Bacilli</taxon>
        <taxon>Bacillales</taxon>
        <taxon>Bacillaceae</taxon>
        <taxon>Neobacillus</taxon>
    </lineage>
</organism>
<keyword evidence="2" id="KW-1185">Reference proteome</keyword>
<reference evidence="1" key="1">
    <citation type="submission" date="2023-05" db="EMBL/GenBank/DDBJ databases">
        <title>Comparative genomics of Bacillaceae isolates and their secondary metabolite potential.</title>
        <authorList>
            <person name="Song L."/>
            <person name="Nielsen L.J."/>
            <person name="Mohite O."/>
            <person name="Xu X."/>
            <person name="Weber T."/>
            <person name="Kovacs A.T."/>
        </authorList>
    </citation>
    <scope>NUCLEOTIDE SEQUENCE</scope>
    <source>
        <strain evidence="1">XLM17</strain>
    </source>
</reference>
<accession>A0AA95MRU7</accession>
<protein>
    <submittedName>
        <fullName evidence="1">Uncharacterized protein</fullName>
    </submittedName>
</protein>
<name>A0AA95MRU7_9BACI</name>
<dbReference type="EMBL" id="CP126114">
    <property type="protein sequence ID" value="WHY86800.1"/>
    <property type="molecule type" value="Genomic_DNA"/>
</dbReference>
<dbReference type="AlphaFoldDB" id="A0AA95MRU7"/>
<dbReference type="KEGG" id="nnv:QNH39_02680"/>
<sequence length="125" mass="14648">MSDKARQLFEYLLAVNNLRFKVIRDFKEYDKSWTKAYLEEYGDGVYLMGEGEDGEAIIEIHRQKFTEAILTPPHPDKSIREWVTYSYNNETQPPKIPAPKVLIQGTDEVEVRFEEDSSRLKLFNA</sequence>
<evidence type="ECO:0000313" key="2">
    <source>
        <dbReference type="Proteomes" id="UP001178288"/>
    </source>
</evidence>